<protein>
    <submittedName>
        <fullName evidence="1">Uncharacterized protein</fullName>
    </submittedName>
</protein>
<keyword evidence="2" id="KW-1185">Reference proteome</keyword>
<accession>A0A5J5F8U8</accession>
<dbReference type="InParanoid" id="A0A5J5F8U8"/>
<proteinExistence type="predicted"/>
<dbReference type="EMBL" id="VXIS01000014">
    <property type="protein sequence ID" value="KAA8913475.1"/>
    <property type="molecule type" value="Genomic_DNA"/>
</dbReference>
<sequence>MAHNTPFKTTLTLEDLPVDLHVELLVTLLEGGGGLRNGKSFPVQSAAVVGRLHHHVPGLEDLQIGDPQSGSIQPVGQHQGRGLQAHASDSWCGMRSFGWTPRSHWTRKMNGFRQRWIIIAPGMLTLRSLSS</sequence>
<comment type="caution">
    <text evidence="1">The sequence shown here is derived from an EMBL/GenBank/DDBJ whole genome shotgun (WGS) entry which is preliminary data.</text>
</comment>
<dbReference type="AlphaFoldDB" id="A0A5J5F8U8"/>
<name>A0A5J5F8U8_9PEZI</name>
<evidence type="ECO:0000313" key="2">
    <source>
        <dbReference type="Proteomes" id="UP000326924"/>
    </source>
</evidence>
<evidence type="ECO:0000313" key="1">
    <source>
        <dbReference type="EMBL" id="KAA8913475.1"/>
    </source>
</evidence>
<organism evidence="1 2">
    <name type="scientific">Sphaerosporella brunnea</name>
    <dbReference type="NCBI Taxonomy" id="1250544"/>
    <lineage>
        <taxon>Eukaryota</taxon>
        <taxon>Fungi</taxon>
        <taxon>Dikarya</taxon>
        <taxon>Ascomycota</taxon>
        <taxon>Pezizomycotina</taxon>
        <taxon>Pezizomycetes</taxon>
        <taxon>Pezizales</taxon>
        <taxon>Pyronemataceae</taxon>
        <taxon>Sphaerosporella</taxon>
    </lineage>
</organism>
<dbReference type="Proteomes" id="UP000326924">
    <property type="component" value="Unassembled WGS sequence"/>
</dbReference>
<reference evidence="1 2" key="1">
    <citation type="submission" date="2019-09" db="EMBL/GenBank/DDBJ databases">
        <title>Draft genome of the ectomycorrhizal ascomycete Sphaerosporella brunnea.</title>
        <authorList>
            <consortium name="DOE Joint Genome Institute"/>
            <person name="Benucci G.M."/>
            <person name="Marozzi G."/>
            <person name="Antonielli L."/>
            <person name="Sanchez S."/>
            <person name="Marco P."/>
            <person name="Wang X."/>
            <person name="Falini L.B."/>
            <person name="Barry K."/>
            <person name="Haridas S."/>
            <person name="Lipzen A."/>
            <person name="Labutti K."/>
            <person name="Grigoriev I.V."/>
            <person name="Murat C."/>
            <person name="Martin F."/>
            <person name="Albertini E."/>
            <person name="Donnini D."/>
            <person name="Bonito G."/>
        </authorList>
    </citation>
    <scope>NUCLEOTIDE SEQUENCE [LARGE SCALE GENOMIC DNA]</scope>
    <source>
        <strain evidence="1 2">Sb_GMNB300</strain>
    </source>
</reference>
<gene>
    <name evidence="1" type="ORF">FN846DRAFT_902758</name>
</gene>